<feature type="compositionally biased region" description="Basic and acidic residues" evidence="1">
    <location>
        <begin position="997"/>
        <end position="1008"/>
    </location>
</feature>
<evidence type="ECO:0000256" key="1">
    <source>
        <dbReference type="SAM" id="MobiDB-lite"/>
    </source>
</evidence>
<gene>
    <name evidence="3" type="ORF">PGAL8A_00044900</name>
</gene>
<dbReference type="InterPro" id="IPR036457">
    <property type="entry name" value="PPM-type-like_dom_sf"/>
</dbReference>
<feature type="region of interest" description="Disordered" evidence="1">
    <location>
        <begin position="822"/>
        <end position="875"/>
    </location>
</feature>
<dbReference type="GO" id="GO:0004722">
    <property type="term" value="F:protein serine/threonine phosphatase activity"/>
    <property type="evidence" value="ECO:0007669"/>
    <property type="project" value="TreeGrafter"/>
</dbReference>
<dbReference type="Gene3D" id="3.60.40.10">
    <property type="entry name" value="PPM-type phosphatase domain"/>
    <property type="match status" value="1"/>
</dbReference>
<dbReference type="InterPro" id="IPR039123">
    <property type="entry name" value="PPTC7"/>
</dbReference>
<dbReference type="PANTHER" id="PTHR12320">
    <property type="entry name" value="PROTEIN PHOSPHATASE 2C"/>
    <property type="match status" value="1"/>
</dbReference>
<feature type="domain" description="PPM-type phosphatase" evidence="2">
    <location>
        <begin position="148"/>
        <end position="499"/>
    </location>
</feature>
<dbReference type="InterPro" id="IPR001932">
    <property type="entry name" value="PPM-type_phosphatase-like_dom"/>
</dbReference>
<evidence type="ECO:0000259" key="2">
    <source>
        <dbReference type="SMART" id="SM00332"/>
    </source>
</evidence>
<reference evidence="3" key="1">
    <citation type="submission" date="2015-04" db="EMBL/GenBank/DDBJ databases">
        <authorList>
            <consortium name="Pathogen Informatics"/>
        </authorList>
    </citation>
    <scope>NUCLEOTIDE SEQUENCE [LARGE SCALE GENOMIC DNA]</scope>
    <source>
        <strain evidence="3">8A</strain>
    </source>
</reference>
<feature type="region of interest" description="Disordered" evidence="1">
    <location>
        <begin position="528"/>
        <end position="603"/>
    </location>
</feature>
<organism evidence="3 4">
    <name type="scientific">Plasmodium gallinaceum</name>
    <dbReference type="NCBI Taxonomy" id="5849"/>
    <lineage>
        <taxon>Eukaryota</taxon>
        <taxon>Sar</taxon>
        <taxon>Alveolata</taxon>
        <taxon>Apicomplexa</taxon>
        <taxon>Aconoidasida</taxon>
        <taxon>Haemosporida</taxon>
        <taxon>Plasmodiidae</taxon>
        <taxon>Plasmodium</taxon>
        <taxon>Plasmodium (Haemamoeba)</taxon>
    </lineage>
</organism>
<dbReference type="OrthoDB" id="10266364at2759"/>
<comment type="caution">
    <text evidence="3">The sequence shown here is derived from an EMBL/GenBank/DDBJ whole genome shotgun (WGS) entry which is preliminary data.</text>
</comment>
<dbReference type="RefSeq" id="XP_028530815.1">
    <property type="nucleotide sequence ID" value="XM_028674465.1"/>
</dbReference>
<dbReference type="SUPFAM" id="SSF81606">
    <property type="entry name" value="PP2C-like"/>
    <property type="match status" value="1"/>
</dbReference>
<sequence>MHSFLNKCFKVDGRNNSVDEEESIFESCKIIKSLNKGIDGVNYINKNKIGNDYFCGFDNYDRNNSIEMKMTDFNKVKVEDINLNAYYENNFNKMFDIDYIDFPNYFYKAIFLNFSSSFIELENKEKFSSEYIDIMNKIYNAIKNQKFVLLHKANSIPHQKKSNNINYKNGDALICSDNIIAIADGVSSINNSGINVSNFSNEILKKCLNLHLYRCVNNETFESQNKMIFKQYNLKYKNDEILKPIVCRSACSANFLGASTLLFSALEKEKLHICNIGDCQMLIVRLKENYLKDKCIEKVQIKVQTPEEILYFMKDEKNLEKNDNIYSLKSLQENNSNNIVVNNEKTNMNDKKDENKSNYNIMNFEVSHNNSHNNNLQDINNHNTLRNNKGILNDSYSKGKEFYYNDFLSDLNIKESIKEDSEIILYIEDQLNEDILENFEKYLSKRSYKIDNLLFRIEDDDFYDNSNIKSETIISNNCSSTTDNDLSENERNNISVKSTLDNSGYRNLLNLFEFDRTNIIKIENNYSEKETEEKVMKKEKEEVDKEEKEKENIVEGREHKKDELEKGERKKMKNDKLEELRKEKNESEKEKKQKSELEQEEDEIKKKNKINNTNINNFNDYRFRFYNDDISKFDIIFKSKIQQHYFNCPYQITFMPINFNNLRNTKSDNSFKGNMKMNRYNDIITKCLKYCEYSSINIKNNDIIISGSDGLFDNLYDDDIMEIIFNNFYVLKYNKFVNLKQFINFYNEYKKVLKNFNKTISNNFNKINNFKQTFTGHLNDSFDIKISNNSRENVKIKIENDIKHGISNISCNSFDNFLKGDINEENNNDNNNNKDNNNANNNDNNSNNNSTTTGNNNNKISNNSNNNSTTAGNNNNRINSCYMNIEDNKNYINDDINIMHKEKQENKPPLEKNTTYNNSVKAKKNIIMDNHNKIDNLSNKENKYNYFFNNIYKRNLNYAKNKLKFPPKIKGKFFIKIKNKVQNITKSNNKQNNKVQQKKEHSIPHDYKNSNTKNDVSIFKKGSNYNVYSNINNLSNTVIKNKCDNIDSRNSVHSDELKNSKQKNLYENIEYIENNNNSKSSIISDSYVDDLDFNNLNKLCENEKRQTTMEQIIDDELISLRKKKMNNLERWENKDNTFLEPINENITDYNVHNNREGISYNMNEMKNIKKKKRIIVEKKIDCSKFLYEPSDFILFDKYNKIYLNTKKACDEILELSTILANQQLNYTLLKKRRIKYNDKIKNNRDNNNNNYSKLVNTDEDKKGIKKKSFNENPSSNSQEKEVHLFDKVNYEDIPSNKSNDKIILTPISEFIFDKYKKYFNMGKPDDTTVIVSVVKENKYNA</sequence>
<dbReference type="EMBL" id="CVMV01000132">
    <property type="protein sequence ID" value="CRG98018.1"/>
    <property type="molecule type" value="Genomic_DNA"/>
</dbReference>
<dbReference type="GeneID" id="39728974"/>
<evidence type="ECO:0000313" key="4">
    <source>
        <dbReference type="Proteomes" id="UP000220797"/>
    </source>
</evidence>
<accession>A0A1J1H3U3</accession>
<protein>
    <recommendedName>
        <fullName evidence="2">PPM-type phosphatase domain-containing protein</fullName>
    </recommendedName>
</protein>
<proteinExistence type="predicted"/>
<dbReference type="PANTHER" id="PTHR12320:SF1">
    <property type="entry name" value="PROTEIN PHOSPHATASE PTC7 HOMOLOG"/>
    <property type="match status" value="1"/>
</dbReference>
<name>A0A1J1H3U3_PLAGA</name>
<dbReference type="VEuPathDB" id="PlasmoDB:PGAL8A_00044900"/>
<feature type="compositionally biased region" description="Basic and acidic residues" evidence="1">
    <location>
        <begin position="528"/>
        <end position="597"/>
    </location>
</feature>
<dbReference type="OMA" id="FNNYRFR"/>
<keyword evidence="4" id="KW-1185">Reference proteome</keyword>
<evidence type="ECO:0000313" key="3">
    <source>
        <dbReference type="EMBL" id="CRG98018.1"/>
    </source>
</evidence>
<feature type="region of interest" description="Disordered" evidence="1">
    <location>
        <begin position="1262"/>
        <end position="1281"/>
    </location>
</feature>
<feature type="region of interest" description="Disordered" evidence="1">
    <location>
        <begin position="987"/>
        <end position="1015"/>
    </location>
</feature>
<dbReference type="Proteomes" id="UP000220797">
    <property type="component" value="Unassembled WGS sequence"/>
</dbReference>
<dbReference type="SMART" id="SM00332">
    <property type="entry name" value="PP2Cc"/>
    <property type="match status" value="1"/>
</dbReference>
<feature type="compositionally biased region" description="Low complexity" evidence="1">
    <location>
        <begin position="828"/>
        <end position="875"/>
    </location>
</feature>